<keyword evidence="3" id="KW-1185">Reference proteome</keyword>
<dbReference type="AlphaFoldDB" id="A0A2A2THY1"/>
<dbReference type="PANTHER" id="PTHR43591">
    <property type="entry name" value="METHYLTRANSFERASE"/>
    <property type="match status" value="1"/>
</dbReference>
<dbReference type="CDD" id="cd02440">
    <property type="entry name" value="AdoMet_MTases"/>
    <property type="match status" value="1"/>
</dbReference>
<proteinExistence type="predicted"/>
<dbReference type="RefSeq" id="WP_095722453.1">
    <property type="nucleotide sequence ID" value="NZ_NTFS01000157.1"/>
</dbReference>
<evidence type="ECO:0000313" key="2">
    <source>
        <dbReference type="EMBL" id="PAX53245.1"/>
    </source>
</evidence>
<organism evidence="2 3">
    <name type="scientific">Brunnivagina elsteri CCALA 953</name>
    <dbReference type="NCBI Taxonomy" id="987040"/>
    <lineage>
        <taxon>Bacteria</taxon>
        <taxon>Bacillati</taxon>
        <taxon>Cyanobacteriota</taxon>
        <taxon>Cyanophyceae</taxon>
        <taxon>Nostocales</taxon>
        <taxon>Calotrichaceae</taxon>
        <taxon>Brunnivagina</taxon>
    </lineage>
</organism>
<comment type="caution">
    <text evidence="2">The sequence shown here is derived from an EMBL/GenBank/DDBJ whole genome shotgun (WGS) entry which is preliminary data.</text>
</comment>
<reference evidence="2 3" key="1">
    <citation type="submission" date="2017-08" db="EMBL/GenBank/DDBJ databases">
        <title>Draft genome sequence of filamentous cyanobacterium Calothrix elsteri CCALA 953.</title>
        <authorList>
            <person name="Gagunashvili A.N."/>
            <person name="Elster J."/>
            <person name="Andresson O.S."/>
        </authorList>
    </citation>
    <scope>NUCLEOTIDE SEQUENCE [LARGE SCALE GENOMIC DNA]</scope>
    <source>
        <strain evidence="2 3">CCALA 953</strain>
    </source>
</reference>
<accession>A0A2A2THY1</accession>
<dbReference type="Gene3D" id="3.40.50.150">
    <property type="entry name" value="Vaccinia Virus protein VP39"/>
    <property type="match status" value="1"/>
</dbReference>
<dbReference type="OrthoDB" id="9770485at2"/>
<evidence type="ECO:0000313" key="3">
    <source>
        <dbReference type="Proteomes" id="UP000218238"/>
    </source>
</evidence>
<name>A0A2A2THY1_9CYAN</name>
<dbReference type="Pfam" id="PF08241">
    <property type="entry name" value="Methyltransf_11"/>
    <property type="match status" value="1"/>
</dbReference>
<dbReference type="InterPro" id="IPR013216">
    <property type="entry name" value="Methyltransf_11"/>
</dbReference>
<dbReference type="Proteomes" id="UP000218238">
    <property type="component" value="Unassembled WGS sequence"/>
</dbReference>
<gene>
    <name evidence="2" type="ORF">CK510_14920</name>
</gene>
<protein>
    <recommendedName>
        <fullName evidence="1">Methyltransferase type 11 domain-containing protein</fullName>
    </recommendedName>
</protein>
<dbReference type="EMBL" id="NTFS01000157">
    <property type="protein sequence ID" value="PAX53245.1"/>
    <property type="molecule type" value="Genomic_DNA"/>
</dbReference>
<dbReference type="SUPFAM" id="SSF53335">
    <property type="entry name" value="S-adenosyl-L-methionine-dependent methyltransferases"/>
    <property type="match status" value="1"/>
</dbReference>
<evidence type="ECO:0000259" key="1">
    <source>
        <dbReference type="Pfam" id="PF08241"/>
    </source>
</evidence>
<sequence length="276" mass="30571">MDSQAFLTESAYSHIDRTPEPMECVQRMDEIGAGKFWQSIKSRMVELLDVNLGDRIVDIGCGAGNDSLVVAQLVGKRGKVVGVDFSNTMITEAKKRAKGLGLPVEYHFGDAENLPFPDNSFDGCRAERLLQHLDNPQQAIAEMVRVAKPGANIVAAEPDYGSITIKGSKPVLTRKLVRCHCEYFRSPRIGMLISLLFERLQLVDINVVVISSVVKKIGDRGEKQLINKYINLAITKGIVSEIEGKGWLDDLKRAEVAGRFQHQTTIFLVSGRKPAY</sequence>
<feature type="domain" description="Methyltransferase type 11" evidence="1">
    <location>
        <begin position="57"/>
        <end position="154"/>
    </location>
</feature>
<dbReference type="PANTHER" id="PTHR43591:SF78">
    <property type="entry name" value="SLR0407 PROTEIN"/>
    <property type="match status" value="1"/>
</dbReference>
<dbReference type="GO" id="GO:0008757">
    <property type="term" value="F:S-adenosylmethionine-dependent methyltransferase activity"/>
    <property type="evidence" value="ECO:0007669"/>
    <property type="project" value="InterPro"/>
</dbReference>
<dbReference type="InterPro" id="IPR029063">
    <property type="entry name" value="SAM-dependent_MTases_sf"/>
</dbReference>